<gene>
    <name evidence="1" type="ORF">MAE02_62220</name>
</gene>
<dbReference type="AlphaFoldDB" id="A0A512C2T7"/>
<keyword evidence="2" id="KW-1185">Reference proteome</keyword>
<name>A0A512C2T7_9HYPH</name>
<evidence type="ECO:0000313" key="2">
    <source>
        <dbReference type="Proteomes" id="UP000321085"/>
    </source>
</evidence>
<comment type="caution">
    <text evidence="1">The sequence shown here is derived from an EMBL/GenBank/DDBJ whole genome shotgun (WGS) entry which is preliminary data.</text>
</comment>
<organism evidence="1 2">
    <name type="scientific">Microvirga aerophila</name>
    <dbReference type="NCBI Taxonomy" id="670291"/>
    <lineage>
        <taxon>Bacteria</taxon>
        <taxon>Pseudomonadati</taxon>
        <taxon>Pseudomonadota</taxon>
        <taxon>Alphaproteobacteria</taxon>
        <taxon>Hyphomicrobiales</taxon>
        <taxon>Methylobacteriaceae</taxon>
        <taxon>Microvirga</taxon>
    </lineage>
</organism>
<accession>A0A512C2T7</accession>
<proteinExistence type="predicted"/>
<dbReference type="Proteomes" id="UP000321085">
    <property type="component" value="Unassembled WGS sequence"/>
</dbReference>
<evidence type="ECO:0000313" key="1">
    <source>
        <dbReference type="EMBL" id="GEO18526.1"/>
    </source>
</evidence>
<protein>
    <submittedName>
        <fullName evidence="1">Uncharacterized protein</fullName>
    </submittedName>
</protein>
<reference evidence="1 2" key="1">
    <citation type="submission" date="2019-07" db="EMBL/GenBank/DDBJ databases">
        <title>Whole genome shotgun sequence of Microvirga aerophila NBRC 106136.</title>
        <authorList>
            <person name="Hosoyama A."/>
            <person name="Uohara A."/>
            <person name="Ohji S."/>
            <person name="Ichikawa N."/>
        </authorList>
    </citation>
    <scope>NUCLEOTIDE SEQUENCE [LARGE SCALE GENOMIC DNA]</scope>
    <source>
        <strain evidence="1 2">NBRC 106136</strain>
    </source>
</reference>
<dbReference type="EMBL" id="BJYU01000203">
    <property type="protein sequence ID" value="GEO18526.1"/>
    <property type="molecule type" value="Genomic_DNA"/>
</dbReference>
<sequence>MDQIIRIEMDTLKHLFQSRGVNAEEPTLRKKLRHKDMVAFFTKLPPGGWH</sequence>